<evidence type="ECO:0000256" key="13">
    <source>
        <dbReference type="ARBA" id="ARBA00047881"/>
    </source>
</evidence>
<evidence type="ECO:0000256" key="1">
    <source>
        <dbReference type="ARBA" id="ARBA00009528"/>
    </source>
</evidence>
<dbReference type="InterPro" id="IPR000819">
    <property type="entry name" value="Peptidase_M17_C"/>
</dbReference>
<dbReference type="Proteomes" id="UP000507470">
    <property type="component" value="Unassembled WGS sequence"/>
</dbReference>
<reference evidence="16 17" key="1">
    <citation type="submission" date="2020-06" db="EMBL/GenBank/DDBJ databases">
        <authorList>
            <person name="Li R."/>
            <person name="Bekaert M."/>
        </authorList>
    </citation>
    <scope>NUCLEOTIDE SEQUENCE [LARGE SCALE GENOMIC DNA]</scope>
    <source>
        <strain evidence="17">wild</strain>
    </source>
</reference>
<sequence length="641" mass="69650">MAAPMKTISCHLKLRRTALNLLTRHRYFSTTNRKEKGLVLGVYEGDDEILLTKATEKFDNKVNKKLTNGIQLVKKKLKKGKSRTFYGLDAEFSTVTAVCIGKKGIGYNELEGLDEGRDQIRIAVARAVRQLQDIGETEVEVDPCGDAEAAAEGSVLSLHSYDELKSEDKQKPQVKVKCYTQFSQDRDKTSDLWTRGVYLAEGQMFASKLMEMPANKLTPTIFSQIVSERLSNTKKVSVTVRDTEWIKSQKMESFLSVAKGSDEPPVFLEMEYKGTNSSNSPVALVGKGVTFDSGGISIKPSANMDMMRADMGGAACVAGSLLAVARLNLPIYIKAFIPLCENMPSGKATKPGDVVTARNGKTIQVDNTDAEGRLILADALCYADTFNPTAVLDMATLTVSTIADTFNPTAVLDMATLKVSRFVDTCNPTAVLDMATLTGKEVLLACNTTAVLDMAKLTGTVDMATLTGKKFVDTCNPIAVLDMATLTDMLLSDLQVSGFVDTFNPTAVLDMATLTGAIDVALGSAVTGVFSNSNTMWELLQKAGSRTGDRVWRMPLLQHYSKQVTESQLADVNNIGKYARSGGACTAAAFLKEFVTAKQWMHLDIAGVMMNQDEVPYLSKGMSGRPTRTVVEFLKLLSEQS</sequence>
<evidence type="ECO:0000259" key="15">
    <source>
        <dbReference type="PROSITE" id="PS00631"/>
    </source>
</evidence>
<dbReference type="GO" id="GO:0006508">
    <property type="term" value="P:proteolysis"/>
    <property type="evidence" value="ECO:0007669"/>
    <property type="project" value="UniProtKB-KW"/>
</dbReference>
<dbReference type="SUPFAM" id="SSF53187">
    <property type="entry name" value="Zn-dependent exopeptidases"/>
    <property type="match status" value="2"/>
</dbReference>
<evidence type="ECO:0000256" key="5">
    <source>
        <dbReference type="ARBA" id="ARBA00022801"/>
    </source>
</evidence>
<keyword evidence="17" id="KW-1185">Reference proteome</keyword>
<evidence type="ECO:0000256" key="12">
    <source>
        <dbReference type="ARBA" id="ARBA00045966"/>
    </source>
</evidence>
<evidence type="ECO:0000256" key="14">
    <source>
        <dbReference type="ARBA" id="ARBA00049107"/>
    </source>
</evidence>
<evidence type="ECO:0000256" key="6">
    <source>
        <dbReference type="ARBA" id="ARBA00023511"/>
    </source>
</evidence>
<evidence type="ECO:0000313" key="17">
    <source>
        <dbReference type="Proteomes" id="UP000507470"/>
    </source>
</evidence>
<dbReference type="PANTHER" id="PTHR11963:SF23">
    <property type="entry name" value="CYTOSOL AMINOPEPTIDASE"/>
    <property type="match status" value="1"/>
</dbReference>
<evidence type="ECO:0000256" key="10">
    <source>
        <dbReference type="ARBA" id="ARBA00030997"/>
    </source>
</evidence>
<keyword evidence="4" id="KW-0645">Protease</keyword>
<comment type="similarity">
    <text evidence="1">Belongs to the peptidase M17 family.</text>
</comment>
<dbReference type="PROSITE" id="PS00631">
    <property type="entry name" value="CYTOSOL_AP"/>
    <property type="match status" value="1"/>
</dbReference>
<dbReference type="OrthoDB" id="412814at2759"/>
<protein>
    <recommendedName>
        <fullName evidence="2">Cytosol aminopeptidase</fullName>
        <ecNumber evidence="7">3.4.13.23</ecNumber>
    </recommendedName>
    <alternativeName>
        <fullName evidence="10">Cysteinylglycine-S-conjugate dipeptidase</fullName>
    </alternativeName>
    <alternativeName>
        <fullName evidence="11">Leucine aminopeptidase 3</fullName>
    </alternativeName>
    <alternativeName>
        <fullName evidence="9">Proline aminopeptidase</fullName>
    </alternativeName>
    <alternativeName>
        <fullName evidence="8">Prolyl aminopeptidase</fullName>
    </alternativeName>
</protein>
<dbReference type="AlphaFoldDB" id="A0A6J8EKA5"/>
<dbReference type="GO" id="GO:0030145">
    <property type="term" value="F:manganese ion binding"/>
    <property type="evidence" value="ECO:0007669"/>
    <property type="project" value="InterPro"/>
</dbReference>
<dbReference type="CDD" id="cd00433">
    <property type="entry name" value="Peptidase_M17"/>
    <property type="match status" value="1"/>
</dbReference>
<keyword evidence="5 16" id="KW-0378">Hydrolase</keyword>
<dbReference type="Pfam" id="PF02789">
    <property type="entry name" value="Peptidase_M17_N"/>
    <property type="match status" value="1"/>
</dbReference>
<comment type="function">
    <text evidence="12">Cytosolic metallopeptidase that catalyzes the removal of unsubstituted N-terminal hydrophobic amino acids from various peptides. The presence of Zn(2+) ions is essential for the peptidase activity, and the association with other cofactors can modulate the substrate spectificity of the enzyme. For instance, in the presence of Mn(2+), it displays a specific Cys-Gly hydrolyzing activity of Cys-Gly-S-conjugates. Involved in the metabolism of glutathione and in the degradation of glutathione S-conjugates, which may play a role in the control of the cell redox status.</text>
</comment>
<comment type="catalytic activity">
    <reaction evidence="14">
        <text>L-cysteinylglycine + H2O = L-cysteine + glycine</text>
        <dbReference type="Rhea" id="RHEA:28783"/>
        <dbReference type="ChEBI" id="CHEBI:15377"/>
        <dbReference type="ChEBI" id="CHEBI:35235"/>
        <dbReference type="ChEBI" id="CHEBI:57305"/>
        <dbReference type="ChEBI" id="CHEBI:61694"/>
    </reaction>
    <physiologicalReaction direction="left-to-right" evidence="14">
        <dbReference type="Rhea" id="RHEA:28784"/>
    </physiologicalReaction>
</comment>
<evidence type="ECO:0000256" key="4">
    <source>
        <dbReference type="ARBA" id="ARBA00022670"/>
    </source>
</evidence>
<keyword evidence="3 16" id="KW-0031">Aminopeptidase</keyword>
<comment type="catalytic activity">
    <reaction evidence="6">
        <text>an S-substituted L-cysteinylglycine + H2O = an S-substituted L-cysteine + glycine</text>
        <dbReference type="Rhea" id="RHEA:60444"/>
        <dbReference type="ChEBI" id="CHEBI:15377"/>
        <dbReference type="ChEBI" id="CHEBI:57305"/>
        <dbReference type="ChEBI" id="CHEBI:58717"/>
        <dbReference type="ChEBI" id="CHEBI:143103"/>
        <dbReference type="EC" id="3.4.13.23"/>
    </reaction>
    <physiologicalReaction direction="left-to-right" evidence="6">
        <dbReference type="Rhea" id="RHEA:60445"/>
    </physiologicalReaction>
</comment>
<comment type="catalytic activity">
    <reaction evidence="13">
        <text>S-benzyl-L-cysteinylglycine + H2O = S-benzyl-L-cysteine + glycine</text>
        <dbReference type="Rhea" id="RHEA:62568"/>
        <dbReference type="ChEBI" id="CHEBI:15377"/>
        <dbReference type="ChEBI" id="CHEBI:57305"/>
        <dbReference type="ChEBI" id="CHEBI:145802"/>
        <dbReference type="ChEBI" id="CHEBI:145803"/>
    </reaction>
    <physiologicalReaction direction="left-to-right" evidence="13">
        <dbReference type="Rhea" id="RHEA:62569"/>
    </physiologicalReaction>
</comment>
<evidence type="ECO:0000256" key="7">
    <source>
        <dbReference type="ARBA" id="ARBA00023625"/>
    </source>
</evidence>
<evidence type="ECO:0000256" key="11">
    <source>
        <dbReference type="ARBA" id="ARBA00031564"/>
    </source>
</evidence>
<feature type="domain" description="Cytosol aminopeptidase" evidence="15">
    <location>
        <begin position="367"/>
        <end position="374"/>
    </location>
</feature>
<evidence type="ECO:0000256" key="2">
    <source>
        <dbReference type="ARBA" id="ARBA00014190"/>
    </source>
</evidence>
<dbReference type="EC" id="3.4.13.23" evidence="7"/>
<dbReference type="InterPro" id="IPR011356">
    <property type="entry name" value="Leucine_aapep/pepB"/>
</dbReference>
<evidence type="ECO:0000256" key="3">
    <source>
        <dbReference type="ARBA" id="ARBA00022438"/>
    </source>
</evidence>
<dbReference type="InterPro" id="IPR043472">
    <property type="entry name" value="Macro_dom-like"/>
</dbReference>
<dbReference type="InterPro" id="IPR008283">
    <property type="entry name" value="Peptidase_M17_N"/>
</dbReference>
<dbReference type="GO" id="GO:0070006">
    <property type="term" value="F:metalloaminopeptidase activity"/>
    <property type="evidence" value="ECO:0007669"/>
    <property type="project" value="InterPro"/>
</dbReference>
<dbReference type="PRINTS" id="PR00481">
    <property type="entry name" value="LAMNOPPTDASE"/>
</dbReference>
<dbReference type="EMBL" id="CACVKT020009206">
    <property type="protein sequence ID" value="CAC5420990.1"/>
    <property type="molecule type" value="Genomic_DNA"/>
</dbReference>
<dbReference type="SUPFAM" id="SSF52949">
    <property type="entry name" value="Macro domain-like"/>
    <property type="match status" value="1"/>
</dbReference>
<evidence type="ECO:0000256" key="8">
    <source>
        <dbReference type="ARBA" id="ARBA00029605"/>
    </source>
</evidence>
<dbReference type="PANTHER" id="PTHR11963">
    <property type="entry name" value="LEUCINE AMINOPEPTIDASE-RELATED"/>
    <property type="match status" value="1"/>
</dbReference>
<proteinExistence type="inferred from homology"/>
<dbReference type="GO" id="GO:0005737">
    <property type="term" value="C:cytoplasm"/>
    <property type="evidence" value="ECO:0007669"/>
    <property type="project" value="InterPro"/>
</dbReference>
<accession>A0A6J8EKA5</accession>
<organism evidence="16 17">
    <name type="scientific">Mytilus coruscus</name>
    <name type="common">Sea mussel</name>
    <dbReference type="NCBI Taxonomy" id="42192"/>
    <lineage>
        <taxon>Eukaryota</taxon>
        <taxon>Metazoa</taxon>
        <taxon>Spiralia</taxon>
        <taxon>Lophotrochozoa</taxon>
        <taxon>Mollusca</taxon>
        <taxon>Bivalvia</taxon>
        <taxon>Autobranchia</taxon>
        <taxon>Pteriomorphia</taxon>
        <taxon>Mytilida</taxon>
        <taxon>Mytiloidea</taxon>
        <taxon>Mytilidae</taxon>
        <taxon>Mytilinae</taxon>
        <taxon>Mytilus</taxon>
    </lineage>
</organism>
<dbReference type="Pfam" id="PF00883">
    <property type="entry name" value="Peptidase_M17"/>
    <property type="match status" value="2"/>
</dbReference>
<gene>
    <name evidence="16" type="ORF">MCOR_53154</name>
</gene>
<dbReference type="Gene3D" id="3.40.630.10">
    <property type="entry name" value="Zn peptidases"/>
    <property type="match status" value="2"/>
</dbReference>
<evidence type="ECO:0000256" key="9">
    <source>
        <dbReference type="ARBA" id="ARBA00030930"/>
    </source>
</evidence>
<dbReference type="Gene3D" id="3.40.220.10">
    <property type="entry name" value="Leucine Aminopeptidase, subunit E, domain 1"/>
    <property type="match status" value="1"/>
</dbReference>
<evidence type="ECO:0000313" key="16">
    <source>
        <dbReference type="EMBL" id="CAC5420990.1"/>
    </source>
</evidence>
<name>A0A6J8EKA5_MYTCO</name>